<proteinExistence type="predicted"/>
<keyword evidence="2" id="KW-0808">Transferase</keyword>
<dbReference type="Gene3D" id="3.40.1080.10">
    <property type="entry name" value="Glutaconate Coenzyme A-transferase"/>
    <property type="match status" value="1"/>
</dbReference>
<evidence type="ECO:0000313" key="3">
    <source>
        <dbReference type="Proteomes" id="UP001596353"/>
    </source>
</evidence>
<dbReference type="InterPro" id="IPR037171">
    <property type="entry name" value="NagB/RpiA_transferase-like"/>
</dbReference>
<sequence length="96" mass="10051">MTRSDTNVTMLAEQIKDGARLALPSENSGVPVAVVRALIARGARDLRLVGGPTGGFAIDLLVGAAALHRSRPPGSALDRADWRPGSAPPSRRARSR</sequence>
<accession>A0ABW2BB69</accession>
<reference evidence="3" key="1">
    <citation type="journal article" date="2019" name="Int. J. Syst. Evol. Microbiol.">
        <title>The Global Catalogue of Microorganisms (GCM) 10K type strain sequencing project: providing services to taxonomists for standard genome sequencing and annotation.</title>
        <authorList>
            <consortium name="The Broad Institute Genomics Platform"/>
            <consortium name="The Broad Institute Genome Sequencing Center for Infectious Disease"/>
            <person name="Wu L."/>
            <person name="Ma J."/>
        </authorList>
    </citation>
    <scope>NUCLEOTIDE SEQUENCE [LARGE SCALE GENOMIC DNA]</scope>
    <source>
        <strain evidence="3">CCUG 66188</strain>
    </source>
</reference>
<evidence type="ECO:0000256" key="1">
    <source>
        <dbReference type="SAM" id="MobiDB-lite"/>
    </source>
</evidence>
<dbReference type="EMBL" id="JBHSWG010000004">
    <property type="protein sequence ID" value="MFC6762461.1"/>
    <property type="molecule type" value="Genomic_DNA"/>
</dbReference>
<dbReference type="Proteomes" id="UP001596353">
    <property type="component" value="Unassembled WGS sequence"/>
</dbReference>
<dbReference type="GO" id="GO:0016740">
    <property type="term" value="F:transferase activity"/>
    <property type="evidence" value="ECO:0007669"/>
    <property type="project" value="UniProtKB-KW"/>
</dbReference>
<gene>
    <name evidence="2" type="ORF">ACFQFQ_27650</name>
</gene>
<organism evidence="2 3">
    <name type="scientific">Sulfitobacter porphyrae</name>
    <dbReference type="NCBI Taxonomy" id="1246864"/>
    <lineage>
        <taxon>Bacteria</taxon>
        <taxon>Pseudomonadati</taxon>
        <taxon>Pseudomonadota</taxon>
        <taxon>Alphaproteobacteria</taxon>
        <taxon>Rhodobacterales</taxon>
        <taxon>Roseobacteraceae</taxon>
        <taxon>Sulfitobacter</taxon>
    </lineage>
</organism>
<comment type="caution">
    <text evidence="2">The sequence shown here is derived from an EMBL/GenBank/DDBJ whole genome shotgun (WGS) entry which is preliminary data.</text>
</comment>
<protein>
    <submittedName>
        <fullName evidence="2">CoA transferase</fullName>
    </submittedName>
</protein>
<evidence type="ECO:0000313" key="2">
    <source>
        <dbReference type="EMBL" id="MFC6762461.1"/>
    </source>
</evidence>
<name>A0ABW2BB69_9RHOB</name>
<feature type="region of interest" description="Disordered" evidence="1">
    <location>
        <begin position="70"/>
        <end position="96"/>
    </location>
</feature>
<keyword evidence="3" id="KW-1185">Reference proteome</keyword>
<dbReference type="SUPFAM" id="SSF100950">
    <property type="entry name" value="NagB/RpiA/CoA transferase-like"/>
    <property type="match status" value="1"/>
</dbReference>